<sequence>MFEFVFRILGNAVLFKAGDKLQNVLLSPSNFEKNVERLNEEDWFAAIRQDFRYDHIIRYNSKVRKFLGDTKNTMQLLEYTEEQEKFRDFVHQEYTKLMKKK</sequence>
<dbReference type="Proteomes" id="UP001172142">
    <property type="component" value="Unassembled WGS sequence"/>
</dbReference>
<dbReference type="RefSeq" id="WP_300992271.1">
    <property type="nucleotide sequence ID" value="NZ_CP129235.1"/>
</dbReference>
<name>A0ABT8NDN4_9BACL</name>
<organism evidence="1 2">
    <name type="scientific">Planococcus shenhongbingii</name>
    <dbReference type="NCBI Taxonomy" id="3058398"/>
    <lineage>
        <taxon>Bacteria</taxon>
        <taxon>Bacillati</taxon>
        <taxon>Bacillota</taxon>
        <taxon>Bacilli</taxon>
        <taxon>Bacillales</taxon>
        <taxon>Caryophanaceae</taxon>
        <taxon>Planococcus</taxon>
    </lineage>
</organism>
<proteinExistence type="predicted"/>
<comment type="caution">
    <text evidence="1">The sequence shown here is derived from an EMBL/GenBank/DDBJ whole genome shotgun (WGS) entry which is preliminary data.</text>
</comment>
<gene>
    <name evidence="1" type="ORF">QWY13_10805</name>
</gene>
<accession>A0ABT8NDN4</accession>
<dbReference type="EMBL" id="JAUJWU010000002">
    <property type="protein sequence ID" value="MDN7245995.1"/>
    <property type="molecule type" value="Genomic_DNA"/>
</dbReference>
<reference evidence="1 2" key="1">
    <citation type="submission" date="2023-07" db="EMBL/GenBank/DDBJ databases">
        <title>Novel species in genus Planococcus.</title>
        <authorList>
            <person name="Ning S."/>
        </authorList>
    </citation>
    <scope>NUCLEOTIDE SEQUENCE [LARGE SCALE GENOMIC DNA]</scope>
    <source>
        <strain evidence="1 2">N017</strain>
    </source>
</reference>
<evidence type="ECO:0000313" key="2">
    <source>
        <dbReference type="Proteomes" id="UP001172142"/>
    </source>
</evidence>
<keyword evidence="2" id="KW-1185">Reference proteome</keyword>
<evidence type="ECO:0000313" key="1">
    <source>
        <dbReference type="EMBL" id="MDN7245995.1"/>
    </source>
</evidence>
<protein>
    <submittedName>
        <fullName evidence="1">Uncharacterized protein</fullName>
    </submittedName>
</protein>